<keyword evidence="4" id="KW-0812">Transmembrane</keyword>
<dbReference type="Gene3D" id="3.30.565.10">
    <property type="entry name" value="Histidine kinase-like ATPase, C-terminal domain"/>
    <property type="match status" value="1"/>
</dbReference>
<dbReference type="EMBL" id="MCGH01000002">
    <property type="protein sequence ID" value="ODM06340.1"/>
    <property type="molecule type" value="Genomic_DNA"/>
</dbReference>
<sequence>MKHLILSIIKNILFFLEAFSVTFFLLRFCKCKCEERRMQVLVFQTMVMAVLCTWSSYIPYFTGFILFAYFPCILIFSILFLDGAFGQKLKGCLLVLCIKLLTLLAAVIITMRCGDWTLEELYYDFEWYKMAVMLLERAFQIVMFGWVLRAEGKLPVRMKRLEKGVVLSNLITSAITFGIIHDISYGNVSSEWKAYLFILSLLCLVIMNGITFYLMEKLHQRNELASDNKMLRQRVMYYESHLEQTHEQIEELKQMRHDIRHSYQLISNLASLGKNREIEQYISEVLDIVNREEYIAATGNEFVDSMLCYKLSYAAKKGIKVVHSVTAGLEGIENVDCCNLIGNLIDNAIEANLKLPEGKRKLELFIKGDPCKLFIRVRNSLETSVLDTNSGLATQKKDKDVHGYGIRIIRKIASQYNGYVQFTEEEGFFCAEIMLFRRT</sequence>
<feature type="transmembrane region" description="Helical" evidence="4">
    <location>
        <begin position="12"/>
        <end position="29"/>
    </location>
</feature>
<dbReference type="PANTHER" id="PTHR40448">
    <property type="entry name" value="TWO-COMPONENT SENSOR HISTIDINE KINASE"/>
    <property type="match status" value="1"/>
</dbReference>
<evidence type="ECO:0000313" key="7">
    <source>
        <dbReference type="Proteomes" id="UP000094067"/>
    </source>
</evidence>
<keyword evidence="2 6" id="KW-0808">Transferase</keyword>
<evidence type="ECO:0000256" key="3">
    <source>
        <dbReference type="ARBA" id="ARBA00022777"/>
    </source>
</evidence>
<keyword evidence="4" id="KW-0472">Membrane</keyword>
<dbReference type="EC" id="2.7.13.3" evidence="6"/>
<dbReference type="CDD" id="cd16935">
    <property type="entry name" value="HATPase_AgrC-ComD-like"/>
    <property type="match status" value="1"/>
</dbReference>
<feature type="transmembrane region" description="Helical" evidence="4">
    <location>
        <begin position="161"/>
        <end position="180"/>
    </location>
</feature>
<reference evidence="6 7" key="1">
    <citation type="submission" date="2016-07" db="EMBL/GenBank/DDBJ databases">
        <title>Characterization of isolates of Eisenbergiella tayi derived from blood cultures, using whole genome sequencing.</title>
        <authorList>
            <person name="Burdz T."/>
            <person name="Wiebe D."/>
            <person name="Huynh C."/>
            <person name="Bernard K."/>
        </authorList>
    </citation>
    <scope>NUCLEOTIDE SEQUENCE [LARGE SCALE GENOMIC DNA]</scope>
    <source>
        <strain evidence="6 7">NML 110608</strain>
    </source>
</reference>
<dbReference type="Pfam" id="PF14501">
    <property type="entry name" value="HATPase_c_5"/>
    <property type="match status" value="1"/>
</dbReference>
<dbReference type="SUPFAM" id="SSF55890">
    <property type="entry name" value="Sporulation response regulatory protein Spo0B"/>
    <property type="match status" value="1"/>
</dbReference>
<dbReference type="RefSeq" id="WP_069152319.1">
    <property type="nucleotide sequence ID" value="NZ_MCGH01000002.1"/>
</dbReference>
<comment type="caution">
    <text evidence="6">The sequence shown here is derived from an EMBL/GenBank/DDBJ whole genome shotgun (WGS) entry which is preliminary data.</text>
</comment>
<feature type="domain" description="Sensor histidine kinase NatK-like C-terminal" evidence="5">
    <location>
        <begin position="333"/>
        <end position="435"/>
    </location>
</feature>
<dbReference type="AlphaFoldDB" id="A0A1E3AC24"/>
<feature type="transmembrane region" description="Helical" evidence="4">
    <location>
        <begin position="64"/>
        <end position="81"/>
    </location>
</feature>
<dbReference type="InterPro" id="IPR032834">
    <property type="entry name" value="NatK-like_C"/>
</dbReference>
<dbReference type="GO" id="GO:0000155">
    <property type="term" value="F:phosphorelay sensor kinase activity"/>
    <property type="evidence" value="ECO:0007669"/>
    <property type="project" value="InterPro"/>
</dbReference>
<accession>A0A1E3AC24</accession>
<dbReference type="GO" id="GO:0042802">
    <property type="term" value="F:identical protein binding"/>
    <property type="evidence" value="ECO:0007669"/>
    <property type="project" value="TreeGrafter"/>
</dbReference>
<evidence type="ECO:0000313" key="6">
    <source>
        <dbReference type="EMBL" id="ODM06340.1"/>
    </source>
</evidence>
<evidence type="ECO:0000256" key="1">
    <source>
        <dbReference type="ARBA" id="ARBA00022553"/>
    </source>
</evidence>
<feature type="transmembrane region" description="Helical" evidence="4">
    <location>
        <begin position="41"/>
        <end position="58"/>
    </location>
</feature>
<feature type="transmembrane region" description="Helical" evidence="4">
    <location>
        <begin position="192"/>
        <end position="214"/>
    </location>
</feature>
<feature type="transmembrane region" description="Helical" evidence="4">
    <location>
        <begin position="131"/>
        <end position="149"/>
    </location>
</feature>
<dbReference type="SUPFAM" id="SSF55874">
    <property type="entry name" value="ATPase domain of HSP90 chaperone/DNA topoisomerase II/histidine kinase"/>
    <property type="match status" value="1"/>
</dbReference>
<gene>
    <name evidence="6" type="primary">dpiB_2</name>
    <name evidence="6" type="ORF">BEI61_02230</name>
</gene>
<keyword evidence="3 6" id="KW-0418">Kinase</keyword>
<proteinExistence type="predicted"/>
<organism evidence="6 7">
    <name type="scientific">Eisenbergiella tayi</name>
    <dbReference type="NCBI Taxonomy" id="1432052"/>
    <lineage>
        <taxon>Bacteria</taxon>
        <taxon>Bacillati</taxon>
        <taxon>Bacillota</taxon>
        <taxon>Clostridia</taxon>
        <taxon>Lachnospirales</taxon>
        <taxon>Lachnospiraceae</taxon>
        <taxon>Eisenbergiella</taxon>
    </lineage>
</organism>
<dbReference type="InterPro" id="IPR036890">
    <property type="entry name" value="HATPase_C_sf"/>
</dbReference>
<dbReference type="Proteomes" id="UP000094067">
    <property type="component" value="Unassembled WGS sequence"/>
</dbReference>
<keyword evidence="1" id="KW-0597">Phosphoprotein</keyword>
<dbReference type="SUPFAM" id="SSF81442">
    <property type="entry name" value="Cytochrome c oxidase subunit I-like"/>
    <property type="match status" value="1"/>
</dbReference>
<dbReference type="InterPro" id="IPR036927">
    <property type="entry name" value="Cyt_c_oxase-like_su1_sf"/>
</dbReference>
<evidence type="ECO:0000259" key="5">
    <source>
        <dbReference type="Pfam" id="PF14501"/>
    </source>
</evidence>
<evidence type="ECO:0000256" key="4">
    <source>
        <dbReference type="SAM" id="Phobius"/>
    </source>
</evidence>
<feature type="transmembrane region" description="Helical" evidence="4">
    <location>
        <begin position="93"/>
        <end position="111"/>
    </location>
</feature>
<protein>
    <submittedName>
        <fullName evidence="6">Sensor histidine kinase DpiB</fullName>
        <ecNumber evidence="6">2.7.13.3</ecNumber>
    </submittedName>
</protein>
<dbReference type="PANTHER" id="PTHR40448:SF1">
    <property type="entry name" value="TWO-COMPONENT SENSOR HISTIDINE KINASE"/>
    <property type="match status" value="1"/>
</dbReference>
<keyword evidence="4" id="KW-1133">Transmembrane helix</keyword>
<evidence type="ECO:0000256" key="2">
    <source>
        <dbReference type="ARBA" id="ARBA00022679"/>
    </source>
</evidence>
<dbReference type="InterPro" id="IPR016120">
    <property type="entry name" value="Sig_transdc_His_kin_SpoOB"/>
</dbReference>
<name>A0A1E3AC24_9FIRM</name>